<keyword evidence="3" id="KW-1185">Reference proteome</keyword>
<evidence type="ECO:0000313" key="3">
    <source>
        <dbReference type="Proteomes" id="UP000032564"/>
    </source>
</evidence>
<feature type="compositionally biased region" description="Gly residues" evidence="1">
    <location>
        <begin position="1"/>
        <end position="13"/>
    </location>
</feature>
<feature type="region of interest" description="Disordered" evidence="1">
    <location>
        <begin position="41"/>
        <end position="62"/>
    </location>
</feature>
<name>A0ABR5CZ50_9HYPH</name>
<feature type="region of interest" description="Disordered" evidence="1">
    <location>
        <begin position="1"/>
        <end position="23"/>
    </location>
</feature>
<protein>
    <recommendedName>
        <fullName evidence="4">Conjugal transfer protein TrbL</fullName>
    </recommendedName>
</protein>
<organism evidence="2 3">
    <name type="scientific">Agrobacterium arsenijevicii</name>
    <dbReference type="NCBI Taxonomy" id="1585697"/>
    <lineage>
        <taxon>Bacteria</taxon>
        <taxon>Pseudomonadati</taxon>
        <taxon>Pseudomonadota</taxon>
        <taxon>Alphaproteobacteria</taxon>
        <taxon>Hyphomicrobiales</taxon>
        <taxon>Rhizobiaceae</taxon>
        <taxon>Rhizobium/Agrobacterium group</taxon>
        <taxon>Agrobacterium</taxon>
    </lineage>
</organism>
<evidence type="ECO:0000256" key="1">
    <source>
        <dbReference type="SAM" id="MobiDB-lite"/>
    </source>
</evidence>
<proteinExistence type="predicted"/>
<accession>A0ABR5CZ50</accession>
<gene>
    <name evidence="2" type="ORF">RP75_28530</name>
</gene>
<dbReference type="Proteomes" id="UP000032564">
    <property type="component" value="Unassembled WGS sequence"/>
</dbReference>
<dbReference type="EMBL" id="JWIT01000051">
    <property type="protein sequence ID" value="KJF70036.1"/>
    <property type="molecule type" value="Genomic_DNA"/>
</dbReference>
<feature type="compositionally biased region" description="Pro residues" evidence="1">
    <location>
        <begin position="50"/>
        <end position="62"/>
    </location>
</feature>
<comment type="caution">
    <text evidence="2">The sequence shown here is derived from an EMBL/GenBank/DDBJ whole genome shotgun (WGS) entry which is preliminary data.</text>
</comment>
<reference evidence="2 3" key="1">
    <citation type="submission" date="2014-12" db="EMBL/GenBank/DDBJ databases">
        <authorList>
            <person name="Kuzmanovic N."/>
            <person name="Pulawska J."/>
            <person name="Obradovic A."/>
        </authorList>
    </citation>
    <scope>NUCLEOTIDE SEQUENCE [LARGE SCALE GENOMIC DNA]</scope>
    <source>
        <strain evidence="2 3">KFB 330</strain>
    </source>
</reference>
<sequence length="62" mass="5950">MRGMEAGIGGAAGAVGAAAKEKAVGSPGAYAGSLLGLANAKLDQHSGRTPSPPPPPPLNETK</sequence>
<evidence type="ECO:0000313" key="2">
    <source>
        <dbReference type="EMBL" id="KJF70036.1"/>
    </source>
</evidence>
<evidence type="ECO:0008006" key="4">
    <source>
        <dbReference type="Google" id="ProtNLM"/>
    </source>
</evidence>